<name>A0A9E8MX70_9FLAO</name>
<sequence>MGRLIMRKIFKIIFVATLFICFTCIEEIELETQAFESVLVVEGTITNEFKFQEIKLSRTYLLEGNEQKLENNANVQILDSQGNTYHFTQNTEGKYVSNIEFEASQNMSYKLFITTKNGKQYQSLETNLTPISQINSLYAIYSDDQGVQIFVNSENDINGAQYFRYEYEETHKIVVPYYSSLNAIISNVQNFGQEYEIRLEPKTVDQRTCYTTNASIGIIQTSTNQLDNNVVERFVVRTLDKRNSLLRERYSILVKQYVQSFEAYNYYKIIKELGINESLLSESQPGYNVGNIESINNKNEKIAGYFEVASVSSKRLFFNYFDVGIPQPKYPFDCEYRTDETEVLNLNINHLILKYNYLDQRAKLYERLSFDNYKYLSGGFDTYKIVSPQCGDCTSFSSNIKPEFWQE</sequence>
<organism evidence="1 2">
    <name type="scientific">Lacinutrix neustonica</name>
    <dbReference type="NCBI Taxonomy" id="2980107"/>
    <lineage>
        <taxon>Bacteria</taxon>
        <taxon>Pseudomonadati</taxon>
        <taxon>Bacteroidota</taxon>
        <taxon>Flavobacteriia</taxon>
        <taxon>Flavobacteriales</taxon>
        <taxon>Flavobacteriaceae</taxon>
        <taxon>Lacinutrix</taxon>
    </lineage>
</organism>
<dbReference type="Pfam" id="PF14054">
    <property type="entry name" value="DUF4249"/>
    <property type="match status" value="1"/>
</dbReference>
<evidence type="ECO:0000313" key="2">
    <source>
        <dbReference type="Proteomes" id="UP001164705"/>
    </source>
</evidence>
<dbReference type="KEGG" id="lnu:N7U66_02335"/>
<dbReference type="EMBL" id="CP113088">
    <property type="protein sequence ID" value="WAC02560.1"/>
    <property type="molecule type" value="Genomic_DNA"/>
</dbReference>
<gene>
    <name evidence="1" type="ORF">N7U66_02335</name>
</gene>
<dbReference type="InterPro" id="IPR025345">
    <property type="entry name" value="DUF4249"/>
</dbReference>
<evidence type="ECO:0000313" key="1">
    <source>
        <dbReference type="EMBL" id="WAC02560.1"/>
    </source>
</evidence>
<accession>A0A9E8MX70</accession>
<reference evidence="1" key="1">
    <citation type="submission" date="2022-11" db="EMBL/GenBank/DDBJ databases">
        <title>Lacinutrix neustonica HL-RS19T sp. nov., isolated from the surface microlayer sample of brackish Lake Shihwa.</title>
        <authorList>
            <person name="Choi J.Y."/>
            <person name="Hwang C.Y."/>
        </authorList>
    </citation>
    <scope>NUCLEOTIDE SEQUENCE</scope>
    <source>
        <strain evidence="1">HL-RS19</strain>
    </source>
</reference>
<proteinExistence type="predicted"/>
<dbReference type="RefSeq" id="WP_267677157.1">
    <property type="nucleotide sequence ID" value="NZ_CP113088.1"/>
</dbReference>
<dbReference type="Proteomes" id="UP001164705">
    <property type="component" value="Chromosome"/>
</dbReference>
<dbReference type="AlphaFoldDB" id="A0A9E8MX70"/>
<keyword evidence="2" id="KW-1185">Reference proteome</keyword>
<protein>
    <submittedName>
        <fullName evidence="1">DUF4249 domain-containing protein</fullName>
    </submittedName>
</protein>